<dbReference type="PANTHER" id="PTHR40094">
    <property type="entry name" value="ALPHA-2-MACROGLOBULIN HOMOLOG"/>
    <property type="match status" value="1"/>
</dbReference>
<dbReference type="InterPro" id="IPR030934">
    <property type="entry name" value="Intein_C"/>
</dbReference>
<dbReference type="InterPro" id="IPR001599">
    <property type="entry name" value="Macroglobln_a2"/>
</dbReference>
<dbReference type="Pfam" id="PF13205">
    <property type="entry name" value="Big_5"/>
    <property type="match status" value="1"/>
</dbReference>
<evidence type="ECO:0000259" key="4">
    <source>
        <dbReference type="SMART" id="SM01360"/>
    </source>
</evidence>
<dbReference type="InterPro" id="IPR003587">
    <property type="entry name" value="Hint_dom_N"/>
</dbReference>
<dbReference type="SUPFAM" id="SSF51294">
    <property type="entry name" value="Hedgehog/intein (Hint) domain"/>
    <property type="match status" value="1"/>
</dbReference>
<reference evidence="5 6" key="1">
    <citation type="journal article" date="2016" name="Nat. Commun.">
        <title>Thousands of microbial genomes shed light on interconnected biogeochemical processes in an aquifer system.</title>
        <authorList>
            <person name="Anantharaman K."/>
            <person name="Brown C.T."/>
            <person name="Hug L.A."/>
            <person name="Sharon I."/>
            <person name="Castelle C.J."/>
            <person name="Probst A.J."/>
            <person name="Thomas B.C."/>
            <person name="Singh A."/>
            <person name="Wilkins M.J."/>
            <person name="Karaoz U."/>
            <person name="Brodie E.L."/>
            <person name="Williams K.H."/>
            <person name="Hubbard S.S."/>
            <person name="Banfield J.F."/>
        </authorList>
    </citation>
    <scope>NUCLEOTIDE SEQUENCE [LARGE SCALE GENOMIC DNA]</scope>
</reference>
<dbReference type="InterPro" id="IPR032812">
    <property type="entry name" value="SbsA_Ig"/>
</dbReference>
<evidence type="ECO:0000259" key="3">
    <source>
        <dbReference type="SMART" id="SM00306"/>
    </source>
</evidence>
<keyword evidence="2" id="KW-0472">Membrane</keyword>
<keyword evidence="2" id="KW-1133">Transmembrane helix</keyword>
<dbReference type="PANTHER" id="PTHR40094:SF1">
    <property type="entry name" value="UBIQUITIN DOMAIN-CONTAINING PROTEIN"/>
    <property type="match status" value="1"/>
</dbReference>
<dbReference type="InterPro" id="IPR051802">
    <property type="entry name" value="YfhM-like"/>
</dbReference>
<dbReference type="Proteomes" id="UP000177932">
    <property type="component" value="Unassembled WGS sequence"/>
</dbReference>
<dbReference type="InterPro" id="IPR006141">
    <property type="entry name" value="Intein_N"/>
</dbReference>
<protein>
    <submittedName>
        <fullName evidence="5">Uncharacterized protein</fullName>
    </submittedName>
</protein>
<name>A0A1G2H7J2_9BACT</name>
<dbReference type="PROSITE" id="PS50817">
    <property type="entry name" value="INTEIN_N_TER"/>
    <property type="match status" value="1"/>
</dbReference>
<evidence type="ECO:0000313" key="6">
    <source>
        <dbReference type="Proteomes" id="UP000177932"/>
    </source>
</evidence>
<dbReference type="SMART" id="SM01360">
    <property type="entry name" value="A2M"/>
    <property type="match status" value="1"/>
</dbReference>
<evidence type="ECO:0000256" key="1">
    <source>
        <dbReference type="ARBA" id="ARBA00022729"/>
    </source>
</evidence>
<dbReference type="GO" id="GO:0016539">
    <property type="term" value="P:intein-mediated protein splicing"/>
    <property type="evidence" value="ECO:0007669"/>
    <property type="project" value="InterPro"/>
</dbReference>
<dbReference type="SMART" id="SM00306">
    <property type="entry name" value="HintN"/>
    <property type="match status" value="1"/>
</dbReference>
<evidence type="ECO:0000256" key="2">
    <source>
        <dbReference type="SAM" id="Phobius"/>
    </source>
</evidence>
<sequence>MRNLFSSKNRIVVLVCILGLLSVFLVAFVLNLIGGMRTKSMTPLPHIGAGAFHIEATLSDSGGADPETHFILYAKNKVSEGDVEKILKFEPDVKFSAKKIAELKIGDFAFAADTELALDPRVEIVPLEKLETDRIYKAVISDIEEAKIDRPYSFAFQIKSPFQVVETYPRNEAAYVPLNSGIEITFSRENTNDIEKFFEIDPDTEGTFERRGRTVVFMPKSLLEKTIYRVTVKNGLGVTGSNDKLAEDFSFVFETGEGRYTGSRPSFDFSGDFIEYMPGVKPVFSVSYYGINPKNLNIDVYKFNDNNEFVDSYLKSRNWKYGWAYYHVRDASSAYEPNKNQRILSFSPSIIKSGYQEFIEIPQVLDEGYYLLDVSISGRKEQAWLQITPISHYNSITHDSSIIWTYDFLDKEPIAGASVIFLDSGNSPAETKVGTTDSDGLLQFKTPRSLQRENYDNSASPRFLKISAGGTAPAYVKVADSWGYGYGASKGDEFWDYIATDRYAYQMNDIVRYWGVLKGRDMDLRQKLVEVGIYEGYSYYYDEGGLYSSDKKPLVSEKILVSQFDTIEGGLSFEGIAPGFYSVYVKFNGKTISSSTIQILTYAKPAYQIIVTPSKRAMFAGEDVTFDVSAKFFDGTPVSNLLLKYSGYWNSSFTGEIRLDKDGIGKFYFKTSYIRDEYSYYPTYYPKSLIVNFTPKLEEEGEVISRGSVLVFGPDMYLQSFSKKTGADSYMFTAKLNKIVISGKENSEDYWRNEYIGDPVMGHPLSAKITKITYDKRETGEYYDHINKIVRKIYEYERKETVIENVSGSVNSQGEWIFTRNFPQEEGSHYVIYFSGKDSVGRNISSSSYASFYSSYSAWKNFAVALSIGGESFSKEFSLGEDINLELKITEGEKPQNPKVLFYRFQNSIDEARVVSGMNLHEIFVKEFSPSVQYRAVILSPFGFEESNSINAAFKERDNNLNIEINSGKEKYRPGEEIQIDFSVKDESGNPMSAELNVSIIDEAIFHILPYNWQKRILGTLYRDLYTNPISNTSEYVKLDENSSASGGAEMGGCFTRGTPVLMEGGNLKSIEEVRVGDVVLTFEGENSKKLVPAIVQGVSSHTVDAFLVINGSLEVTHEHRLFVNGNWEYAGNVKLGDRLRDAGGKSQIISSIMEKQAQNTVVYNIMVDNQHTYFAGGYFVHNQEKGGGPSRSNFVDIALFETVRANSSGKASVKFNAPDNITAWRVTARAFESKEIKAGEKIELVETSLPFFVDATMNSTYLVGDEPIIRLRSFGDEYDPNRGVDFRLGVDDEVNGDFGIGAVFMPLKNFGIFQEGEHELFISAKQGNLEDSIIRKVNFVKSYFKKGGSSTYALSEDLTDIKGNKYGSTMLVFADAGRGKFYPTLWNNALIHGIRADQLAAKYFGEELLSRYFDDAKPDESLDLSGYQTPEGAIALFPYGDSDIEVTSKMADLAPEFIFRERVKAYLNKSLEDKKSDIGRAAKALYGLASLGEPVLTKINSIKASGELGFEDGIYIALSLAKIGDKESARIIYENDIRPNLRFDGKEAWLSSEDDMTRRVKLTATISVLSSYLMLSEDSASLWNYIKSHDPEKDLDVLEETLFMKSELENSKDNEAKFSYRIDDEREERVTLEKGKSRKINVFEDELKKIRFSDVHGNISVMSLYQTSVEPNELVRNDELSLRREYRVNGQKLNSFNEGDVVMVRLDPDIAKSAIDGVYQVIDYLPSGLKPATRVYETGLSNERNDCNIIWYPSKIVNSTVYFTINKEFDNSAYCQNRTINYYARVVSKGKYTANPAIIQSLKNLNSLNISREDVVEIR</sequence>
<dbReference type="PROSITE" id="PS50818">
    <property type="entry name" value="INTEIN_C_TER"/>
    <property type="match status" value="1"/>
</dbReference>
<keyword evidence="2" id="KW-0812">Transmembrane</keyword>
<evidence type="ECO:0000313" key="5">
    <source>
        <dbReference type="EMBL" id="OGZ58432.1"/>
    </source>
</evidence>
<feature type="domain" description="Hint" evidence="3">
    <location>
        <begin position="1052"/>
        <end position="1144"/>
    </location>
</feature>
<dbReference type="Pfam" id="PF07591">
    <property type="entry name" value="PT-HINT"/>
    <property type="match status" value="1"/>
</dbReference>
<dbReference type="GO" id="GO:0004866">
    <property type="term" value="F:endopeptidase inhibitor activity"/>
    <property type="evidence" value="ECO:0007669"/>
    <property type="project" value="InterPro"/>
</dbReference>
<organism evidence="5 6">
    <name type="scientific">Candidatus Spechtbacteria bacterium RIFCSPHIGHO2_01_FULL_43_30</name>
    <dbReference type="NCBI Taxonomy" id="1802158"/>
    <lineage>
        <taxon>Bacteria</taxon>
        <taxon>Candidatus Spechtiibacteriota</taxon>
    </lineage>
</organism>
<keyword evidence="1" id="KW-0732">Signal</keyword>
<comment type="caution">
    <text evidence="5">The sequence shown here is derived from an EMBL/GenBank/DDBJ whole genome shotgun (WGS) entry which is preliminary data.</text>
</comment>
<dbReference type="STRING" id="1802158.A2827_01845"/>
<gene>
    <name evidence="5" type="ORF">A2827_01845</name>
</gene>
<dbReference type="InterPro" id="IPR036844">
    <property type="entry name" value="Hint_dom_sf"/>
</dbReference>
<dbReference type="CDD" id="cd00081">
    <property type="entry name" value="Hint"/>
    <property type="match status" value="1"/>
</dbReference>
<feature type="transmembrane region" description="Helical" evidence="2">
    <location>
        <begin position="12"/>
        <end position="33"/>
    </location>
</feature>
<dbReference type="EMBL" id="MHOD01000007">
    <property type="protein sequence ID" value="OGZ58432.1"/>
    <property type="molecule type" value="Genomic_DNA"/>
</dbReference>
<feature type="domain" description="Alpha-2-macroglobulin" evidence="4">
    <location>
        <begin position="1198"/>
        <end position="1289"/>
    </location>
</feature>
<dbReference type="Gene3D" id="2.170.16.10">
    <property type="entry name" value="Hedgehog/Intein (Hint) domain"/>
    <property type="match status" value="1"/>
</dbReference>
<proteinExistence type="predicted"/>
<dbReference type="Pfam" id="PF00207">
    <property type="entry name" value="A2M"/>
    <property type="match status" value="1"/>
</dbReference>
<accession>A0A1G2H7J2</accession>